<dbReference type="EMBL" id="BAAAMY010000002">
    <property type="protein sequence ID" value="GAA1912271.1"/>
    <property type="molecule type" value="Genomic_DNA"/>
</dbReference>
<keyword evidence="3" id="KW-1185">Reference proteome</keyword>
<dbReference type="Gene3D" id="3.40.50.1820">
    <property type="entry name" value="alpha/beta hydrolase"/>
    <property type="match status" value="1"/>
</dbReference>
<reference evidence="3" key="1">
    <citation type="journal article" date="2019" name="Int. J. Syst. Evol. Microbiol.">
        <title>The Global Catalogue of Microorganisms (GCM) 10K type strain sequencing project: providing services to taxonomists for standard genome sequencing and annotation.</title>
        <authorList>
            <consortium name="The Broad Institute Genomics Platform"/>
            <consortium name="The Broad Institute Genome Sequencing Center for Infectious Disease"/>
            <person name="Wu L."/>
            <person name="Ma J."/>
        </authorList>
    </citation>
    <scope>NUCLEOTIDE SEQUENCE [LARGE SCALE GENOMIC DNA]</scope>
    <source>
        <strain evidence="3">JCM 14046</strain>
    </source>
</reference>
<feature type="domain" description="Serine aminopeptidase S33" evidence="1">
    <location>
        <begin position="33"/>
        <end position="248"/>
    </location>
</feature>
<organism evidence="2 3">
    <name type="scientific">Nocardioides lentus</name>
    <dbReference type="NCBI Taxonomy" id="338077"/>
    <lineage>
        <taxon>Bacteria</taxon>
        <taxon>Bacillati</taxon>
        <taxon>Actinomycetota</taxon>
        <taxon>Actinomycetes</taxon>
        <taxon>Propionibacteriales</taxon>
        <taxon>Nocardioidaceae</taxon>
        <taxon>Nocardioides</taxon>
    </lineage>
</organism>
<dbReference type="PIRSF" id="PIRSF017388">
    <property type="entry name" value="Esterase_lipase"/>
    <property type="match status" value="1"/>
</dbReference>
<dbReference type="InterPro" id="IPR022742">
    <property type="entry name" value="Hydrolase_4"/>
</dbReference>
<proteinExistence type="predicted"/>
<evidence type="ECO:0000313" key="3">
    <source>
        <dbReference type="Proteomes" id="UP001501612"/>
    </source>
</evidence>
<dbReference type="Proteomes" id="UP001501612">
    <property type="component" value="Unassembled WGS sequence"/>
</dbReference>
<dbReference type="SUPFAM" id="SSF53474">
    <property type="entry name" value="alpha/beta-Hydrolases"/>
    <property type="match status" value="1"/>
</dbReference>
<dbReference type="RefSeq" id="WP_344005140.1">
    <property type="nucleotide sequence ID" value="NZ_BAAAMY010000002.1"/>
</dbReference>
<evidence type="ECO:0000259" key="1">
    <source>
        <dbReference type="Pfam" id="PF12146"/>
    </source>
</evidence>
<evidence type="ECO:0000313" key="2">
    <source>
        <dbReference type="EMBL" id="GAA1912271.1"/>
    </source>
</evidence>
<dbReference type="Pfam" id="PF12146">
    <property type="entry name" value="Hydrolase_4"/>
    <property type="match status" value="1"/>
</dbReference>
<name>A0ABP5AFP9_9ACTN</name>
<dbReference type="PANTHER" id="PTHR43194:SF5">
    <property type="entry name" value="PIMELOYL-[ACYL-CARRIER PROTEIN] METHYL ESTER ESTERASE"/>
    <property type="match status" value="1"/>
</dbReference>
<dbReference type="InterPro" id="IPR029058">
    <property type="entry name" value="AB_hydrolase_fold"/>
</dbReference>
<accession>A0ABP5AFP9</accession>
<protein>
    <submittedName>
        <fullName evidence="2">Alpha/beta fold hydrolase</fullName>
    </submittedName>
</protein>
<dbReference type="InterPro" id="IPR000073">
    <property type="entry name" value="AB_hydrolase_1"/>
</dbReference>
<keyword evidence="2" id="KW-0378">Hydrolase</keyword>
<dbReference type="InterPro" id="IPR050228">
    <property type="entry name" value="Carboxylesterase_BioH"/>
</dbReference>
<dbReference type="PRINTS" id="PR00111">
    <property type="entry name" value="ABHYDROLASE"/>
</dbReference>
<dbReference type="GO" id="GO:0016787">
    <property type="term" value="F:hydrolase activity"/>
    <property type="evidence" value="ECO:0007669"/>
    <property type="project" value="UniProtKB-KW"/>
</dbReference>
<gene>
    <name evidence="2" type="ORF">GCM10009737_12220</name>
</gene>
<comment type="caution">
    <text evidence="2">The sequence shown here is derived from an EMBL/GenBank/DDBJ whole genome shotgun (WGS) entry which is preliminary data.</text>
</comment>
<dbReference type="PANTHER" id="PTHR43194">
    <property type="entry name" value="HYDROLASE ALPHA/BETA FOLD FAMILY"/>
    <property type="match status" value="1"/>
</dbReference>
<dbReference type="InterPro" id="IPR012354">
    <property type="entry name" value="Esterase_lipase"/>
</dbReference>
<sequence>MTTRPDTRVRDPRAEAFVLPARPELTGGRRVGVLMSHGFTGSPASMRPWAEALAAQGYGVRAPRLPGHGTTWQDMARTGWADWRGELEGALDVLLAEHDVVAVAGLSMGGALALRLAADRPDDVAALVLVNPAVTSRDRRLVAVPLLRRVIASMPGIGNDIRARVEDGAEVDELGYDRVPLAALHEMIAGWRSLRGDLGRVVAPLLMFRSVTDHVVDPSSGAAITAGVGSAQVTERLLEHSWHVATLDHDLPVIVEESAAFLAAACGVDPTDG</sequence>